<dbReference type="EMBL" id="QKWP01000276">
    <property type="protein sequence ID" value="RIB23142.1"/>
    <property type="molecule type" value="Genomic_DNA"/>
</dbReference>
<reference evidence="1 2" key="1">
    <citation type="submission" date="2018-06" db="EMBL/GenBank/DDBJ databases">
        <title>Comparative genomics reveals the genomic features of Rhizophagus irregularis, R. cerebriforme, R. diaphanum and Gigaspora rosea, and their symbiotic lifestyle signature.</title>
        <authorList>
            <person name="Morin E."/>
            <person name="San Clemente H."/>
            <person name="Chen E.C.H."/>
            <person name="De La Providencia I."/>
            <person name="Hainaut M."/>
            <person name="Kuo A."/>
            <person name="Kohler A."/>
            <person name="Murat C."/>
            <person name="Tang N."/>
            <person name="Roy S."/>
            <person name="Loubradou J."/>
            <person name="Henrissat B."/>
            <person name="Grigoriev I.V."/>
            <person name="Corradi N."/>
            <person name="Roux C."/>
            <person name="Martin F.M."/>
        </authorList>
    </citation>
    <scope>NUCLEOTIDE SEQUENCE [LARGE SCALE GENOMIC DNA]</scope>
    <source>
        <strain evidence="1 2">DAOM 194757</strain>
    </source>
</reference>
<dbReference type="AlphaFoldDB" id="A0A397VME4"/>
<organism evidence="1 2">
    <name type="scientific">Gigaspora rosea</name>
    <dbReference type="NCBI Taxonomy" id="44941"/>
    <lineage>
        <taxon>Eukaryota</taxon>
        <taxon>Fungi</taxon>
        <taxon>Fungi incertae sedis</taxon>
        <taxon>Mucoromycota</taxon>
        <taxon>Glomeromycotina</taxon>
        <taxon>Glomeromycetes</taxon>
        <taxon>Diversisporales</taxon>
        <taxon>Gigasporaceae</taxon>
        <taxon>Gigaspora</taxon>
    </lineage>
</organism>
<dbReference type="OrthoDB" id="2441513at2759"/>
<dbReference type="Proteomes" id="UP000266673">
    <property type="component" value="Unassembled WGS sequence"/>
</dbReference>
<proteinExistence type="predicted"/>
<comment type="caution">
    <text evidence="1">The sequence shown here is derived from an EMBL/GenBank/DDBJ whole genome shotgun (WGS) entry which is preliminary data.</text>
</comment>
<accession>A0A397VME4</accession>
<feature type="non-terminal residue" evidence="1">
    <location>
        <position position="1"/>
    </location>
</feature>
<evidence type="ECO:0000313" key="1">
    <source>
        <dbReference type="EMBL" id="RIB23142.1"/>
    </source>
</evidence>
<evidence type="ECO:0000313" key="2">
    <source>
        <dbReference type="Proteomes" id="UP000266673"/>
    </source>
</evidence>
<protein>
    <recommendedName>
        <fullName evidence="3">TLDc domain-containing protein</fullName>
    </recommendedName>
</protein>
<gene>
    <name evidence="1" type="ORF">C2G38_2073578</name>
</gene>
<evidence type="ECO:0008006" key="3">
    <source>
        <dbReference type="Google" id="ProtNLM"/>
    </source>
</evidence>
<name>A0A397VME4_9GLOM</name>
<sequence length="138" mass="16290">LLMAQRLISPEHEEKISSWIDYFETPYNVNNNPYKYNRIFKASIDGSEIEDFHKKCNNKCKTIVLLKYAKTKDSFIFRFSDIKSTTSIVKNVNKAIHYDKCFGPSFGKRDLSLRSTNMIIVNNMWCCKKKIIMNRFVQ</sequence>
<keyword evidence="2" id="KW-1185">Reference proteome</keyword>